<dbReference type="EMBL" id="WUMV01000006">
    <property type="protein sequence ID" value="MXN65876.1"/>
    <property type="molecule type" value="Genomic_DNA"/>
</dbReference>
<evidence type="ECO:0000256" key="1">
    <source>
        <dbReference type="ARBA" id="ARBA00023002"/>
    </source>
</evidence>
<evidence type="ECO:0000259" key="2">
    <source>
        <dbReference type="Pfam" id="PF01266"/>
    </source>
</evidence>
<sequence>MKGADLFTEDFKPEPYWWETAEPVDQRIANPPEESDVIVIGAGYTGLNAALQTAREGFSTLILDAEAAGWGCSTRNGGQVSTSIKPSFSVLERRYGSEIATDILKEGQASLDYMHRLVGDERLDCGFREVGRFHGAHLPHLYDKLAKECEAGHPVWNTDAFMVPKAEMAAELGTDAYHGGMVFPRHCSIDVGKYHPALLKRVVEAGALVQSHSPVVSIERLKSGFVVQTQARRFKAGKVILATNGYSGPLSPHHRRRIIPIGSYVIATEEISKAVMDRLFPTNRVISDTRKLVYYYRLSPDRKRVLFGGRVSLNETDPRKSAVKLHRDMVALFPELRDIRVSHSWMGFVGYTFDALAHCGEDRGLYYAMGYCGSGVGMASYLGMRIGLKAAGREAAPSALERISFPTRPLYGGNPWFLAPSVLLYRLRDKIGI</sequence>
<dbReference type="Pfam" id="PF01266">
    <property type="entry name" value="DAO"/>
    <property type="match status" value="1"/>
</dbReference>
<dbReference type="Gene3D" id="3.30.9.10">
    <property type="entry name" value="D-Amino Acid Oxidase, subunit A, domain 2"/>
    <property type="match status" value="1"/>
</dbReference>
<gene>
    <name evidence="3" type="ORF">GR183_13265</name>
</gene>
<dbReference type="PANTHER" id="PTHR13847:SF281">
    <property type="entry name" value="FAD DEPENDENT OXIDOREDUCTASE DOMAIN-CONTAINING PROTEIN"/>
    <property type="match status" value="1"/>
</dbReference>
<organism evidence="3 4">
    <name type="scientific">Stappia sediminis</name>
    <dbReference type="NCBI Taxonomy" id="2692190"/>
    <lineage>
        <taxon>Bacteria</taxon>
        <taxon>Pseudomonadati</taxon>
        <taxon>Pseudomonadota</taxon>
        <taxon>Alphaproteobacteria</taxon>
        <taxon>Hyphomicrobiales</taxon>
        <taxon>Stappiaceae</taxon>
        <taxon>Stappia</taxon>
    </lineage>
</organism>
<evidence type="ECO:0000313" key="4">
    <source>
        <dbReference type="Proteomes" id="UP000433101"/>
    </source>
</evidence>
<feature type="domain" description="FAD dependent oxidoreductase" evidence="2">
    <location>
        <begin position="36"/>
        <end position="384"/>
    </location>
</feature>
<accession>A0A7X3LVG6</accession>
<dbReference type="GO" id="GO:0005737">
    <property type="term" value="C:cytoplasm"/>
    <property type="evidence" value="ECO:0007669"/>
    <property type="project" value="TreeGrafter"/>
</dbReference>
<dbReference type="Gene3D" id="3.50.50.60">
    <property type="entry name" value="FAD/NAD(P)-binding domain"/>
    <property type="match status" value="1"/>
</dbReference>
<reference evidence="3 4" key="1">
    <citation type="submission" date="2019-12" db="EMBL/GenBank/DDBJ databases">
        <authorList>
            <person name="Li M."/>
        </authorList>
    </citation>
    <scope>NUCLEOTIDE SEQUENCE [LARGE SCALE GENOMIC DNA]</scope>
    <source>
        <strain evidence="3 4">GBMRC 2046</strain>
    </source>
</reference>
<dbReference type="InterPro" id="IPR036188">
    <property type="entry name" value="FAD/NAD-bd_sf"/>
</dbReference>
<name>A0A7X3LVG6_9HYPH</name>
<dbReference type="SUPFAM" id="SSF51905">
    <property type="entry name" value="FAD/NAD(P)-binding domain"/>
    <property type="match status" value="1"/>
</dbReference>
<dbReference type="RefSeq" id="WP_160776121.1">
    <property type="nucleotide sequence ID" value="NZ_WUMV01000006.1"/>
</dbReference>
<protein>
    <submittedName>
        <fullName evidence="3">FAD-dependent oxidoreductase</fullName>
    </submittedName>
</protein>
<evidence type="ECO:0000313" key="3">
    <source>
        <dbReference type="EMBL" id="MXN65876.1"/>
    </source>
</evidence>
<comment type="caution">
    <text evidence="3">The sequence shown here is derived from an EMBL/GenBank/DDBJ whole genome shotgun (WGS) entry which is preliminary data.</text>
</comment>
<dbReference type="GO" id="GO:0016491">
    <property type="term" value="F:oxidoreductase activity"/>
    <property type="evidence" value="ECO:0007669"/>
    <property type="project" value="UniProtKB-KW"/>
</dbReference>
<dbReference type="AlphaFoldDB" id="A0A7X3LVG6"/>
<dbReference type="PANTHER" id="PTHR13847">
    <property type="entry name" value="SARCOSINE DEHYDROGENASE-RELATED"/>
    <property type="match status" value="1"/>
</dbReference>
<dbReference type="InterPro" id="IPR006076">
    <property type="entry name" value="FAD-dep_OxRdtase"/>
</dbReference>
<dbReference type="Proteomes" id="UP000433101">
    <property type="component" value="Unassembled WGS sequence"/>
</dbReference>
<proteinExistence type="predicted"/>
<keyword evidence="1" id="KW-0560">Oxidoreductase</keyword>
<keyword evidence="4" id="KW-1185">Reference proteome</keyword>